<proteinExistence type="predicted"/>
<gene>
    <name evidence="3" type="ORF">OJ253_1829</name>
</gene>
<evidence type="ECO:0000313" key="3">
    <source>
        <dbReference type="EMBL" id="KAJ1608687.1"/>
    </source>
</evidence>
<keyword evidence="2 3" id="KW-0812">Transmembrane</keyword>
<feature type="region of interest" description="Disordered" evidence="1">
    <location>
        <begin position="313"/>
        <end position="341"/>
    </location>
</feature>
<dbReference type="AlphaFoldDB" id="A0A9D5HXK0"/>
<dbReference type="Proteomes" id="UP001067231">
    <property type="component" value="Unassembled WGS sequence"/>
</dbReference>
<sequence length="681" mass="77792">MGYCRSTSVVDRILEKELSNPRVLAWSVIIKDGQPVHNSNVLQAGVNECITPPSAKRKSPALETGHSYSNRSPSPTSLSDTPKIVMRARVEFKDDQRQLSSDEHLGGITSDYGTLRYLGSHRTTIKRDFSIWRCLYWPEIALNPIHSAGYGTMRLALCLNKIITSLERSHNNVLMTGSSMDEEGDIELLPYIRVYYDRELLFQSNVVNKNACIILEIEVHHPLSKITIEVLDFDNSDSSLVGSSDDLIGHITIPVGAHSNRKPLESRAIIASDENARVLFIRKSHQKRVHSNNLMAQKLLRFPIESCRSSSKASMHKWRHSKDESQHGRSGSVDEDVTLKDSQARTSSIESLDGHFLNELPNSFYFELANQMFQSAIELSHSAEVKYISTGVLQRPHCSFVAQVFTEIKWSRLSIVPREIFALYLPEPESISDYRYKKGHYISHIKRMSNCNLEINIKAIIHSITLLREIYYSECISPYKEYIWRLINWESQLHSLFALSILWYILFNPRYIFSLGLLLGLIALFINFDKKNQILDLESSISRRLKDSDSLELVADKFMEDSILFSQMNIKSNITTRPASSSPVNLESLEEKESVEMMDFIILENLLSSSVLSPNAIKYLNKISHLLEKSAMLAFGIVKLYFWKNFFQSTLLTIIYLILFIISLAYSSELSRYIHILPSSD</sequence>
<protein>
    <submittedName>
        <fullName evidence="3">Transmembrane domain-containing protein</fullName>
    </submittedName>
</protein>
<keyword evidence="2" id="KW-0472">Membrane</keyword>
<evidence type="ECO:0000256" key="1">
    <source>
        <dbReference type="SAM" id="MobiDB-lite"/>
    </source>
</evidence>
<feature type="compositionally biased region" description="Polar residues" evidence="1">
    <location>
        <begin position="66"/>
        <end position="80"/>
    </location>
</feature>
<dbReference type="OrthoDB" id="342200at2759"/>
<organism evidence="3">
    <name type="scientific">Cryptosporidium canis</name>
    <dbReference type="NCBI Taxonomy" id="195482"/>
    <lineage>
        <taxon>Eukaryota</taxon>
        <taxon>Sar</taxon>
        <taxon>Alveolata</taxon>
        <taxon>Apicomplexa</taxon>
        <taxon>Conoidasida</taxon>
        <taxon>Coccidia</taxon>
        <taxon>Eucoccidiorida</taxon>
        <taxon>Eimeriorina</taxon>
        <taxon>Cryptosporidiidae</taxon>
        <taxon>Cryptosporidium</taxon>
    </lineage>
</organism>
<keyword evidence="2" id="KW-1133">Transmembrane helix</keyword>
<dbReference type="EMBL" id="JAPCXC010000041">
    <property type="protein sequence ID" value="KAJ1608687.1"/>
    <property type="molecule type" value="Genomic_DNA"/>
</dbReference>
<dbReference type="CDD" id="cd00030">
    <property type="entry name" value="C2"/>
    <property type="match status" value="1"/>
</dbReference>
<feature type="transmembrane region" description="Helical" evidence="2">
    <location>
        <begin position="511"/>
        <end position="528"/>
    </location>
</feature>
<accession>A0A9D5HXK0</accession>
<comment type="caution">
    <text evidence="3">The sequence shown here is derived from an EMBL/GenBank/DDBJ whole genome shotgun (WGS) entry which is preliminary data.</text>
</comment>
<name>A0A9D5HXK0_9CRYT</name>
<reference evidence="3" key="1">
    <citation type="submission" date="2022-10" db="EMBL/GenBank/DDBJ databases">
        <title>Adaptive evolution leads to modifications in subtelomeric GC content in a zoonotic Cryptosporidium species.</title>
        <authorList>
            <person name="Li J."/>
            <person name="Feng Y."/>
            <person name="Xiao L."/>
        </authorList>
    </citation>
    <scope>NUCLEOTIDE SEQUENCE</scope>
    <source>
        <strain evidence="3">33844</strain>
    </source>
</reference>
<feature type="transmembrane region" description="Helical" evidence="2">
    <location>
        <begin position="649"/>
        <end position="667"/>
    </location>
</feature>
<feature type="region of interest" description="Disordered" evidence="1">
    <location>
        <begin position="52"/>
        <end position="80"/>
    </location>
</feature>
<evidence type="ECO:0000256" key="2">
    <source>
        <dbReference type="SAM" id="Phobius"/>
    </source>
</evidence>